<proteinExistence type="predicted"/>
<reference evidence="1" key="2">
    <citation type="journal article" date="2015" name="Fish Shellfish Immunol.">
        <title>Early steps in the European eel (Anguilla anguilla)-Vibrio vulnificus interaction in the gills: Role of the RtxA13 toxin.</title>
        <authorList>
            <person name="Callol A."/>
            <person name="Pajuelo D."/>
            <person name="Ebbesson L."/>
            <person name="Teles M."/>
            <person name="MacKenzie S."/>
            <person name="Amaro C."/>
        </authorList>
    </citation>
    <scope>NUCLEOTIDE SEQUENCE</scope>
</reference>
<accession>A0A0E9Y0T9</accession>
<protein>
    <submittedName>
        <fullName evidence="1">Uncharacterized protein</fullName>
    </submittedName>
</protein>
<dbReference type="EMBL" id="GBXM01000068">
    <property type="protein sequence ID" value="JAI08510.1"/>
    <property type="molecule type" value="Transcribed_RNA"/>
</dbReference>
<name>A0A0E9Y0T9_ANGAN</name>
<organism evidence="1">
    <name type="scientific">Anguilla anguilla</name>
    <name type="common">European freshwater eel</name>
    <name type="synonym">Muraena anguilla</name>
    <dbReference type="NCBI Taxonomy" id="7936"/>
    <lineage>
        <taxon>Eukaryota</taxon>
        <taxon>Metazoa</taxon>
        <taxon>Chordata</taxon>
        <taxon>Craniata</taxon>
        <taxon>Vertebrata</taxon>
        <taxon>Euteleostomi</taxon>
        <taxon>Actinopterygii</taxon>
        <taxon>Neopterygii</taxon>
        <taxon>Teleostei</taxon>
        <taxon>Anguilliformes</taxon>
        <taxon>Anguillidae</taxon>
        <taxon>Anguilla</taxon>
    </lineage>
</organism>
<sequence>MPALSLHIFKMLLLPELSVNSSNNLAHHSLSASL</sequence>
<dbReference type="AlphaFoldDB" id="A0A0E9Y0T9"/>
<reference evidence="1" key="1">
    <citation type="submission" date="2014-11" db="EMBL/GenBank/DDBJ databases">
        <authorList>
            <person name="Amaro Gonzalez C."/>
        </authorList>
    </citation>
    <scope>NUCLEOTIDE SEQUENCE</scope>
</reference>
<evidence type="ECO:0000313" key="1">
    <source>
        <dbReference type="EMBL" id="JAI08510.1"/>
    </source>
</evidence>